<sequence>MAKILHLETKITGPTNNIITARPIEFRRSFWDTTHFIQMGRASSKGLERHRKEAHNKGGAAFGQIPPHHLLTGGMDSTIRALFIHREDEQKMREIYYFVGLVDCMINQVNPLLRTDIIRDMYRKVFKMREDLKIHWHGNISQILLPIDSVLFDENEYKAMVSKAGTMKELYKTIKDGTDEMFDIISLEYVFYCPSAGRNH</sequence>
<dbReference type="EMBL" id="OJIN01000117">
    <property type="protein sequence ID" value="SPD74018.1"/>
    <property type="molecule type" value="Genomic_DNA"/>
</dbReference>
<proteinExistence type="predicted"/>
<evidence type="ECO:0000313" key="1">
    <source>
        <dbReference type="EMBL" id="SPD74018.1"/>
    </source>
</evidence>
<dbReference type="AlphaFoldDB" id="A0A445MX19"/>
<protein>
    <submittedName>
        <fullName evidence="1">Uncharacterized protein</fullName>
    </submittedName>
</protein>
<reference evidence="1" key="1">
    <citation type="submission" date="2018-01" db="EMBL/GenBank/DDBJ databases">
        <authorList>
            <person name="Regsiter A."/>
            <person name="William W."/>
        </authorList>
    </citation>
    <scope>NUCLEOTIDE SEQUENCE</scope>
    <source>
        <strain evidence="1">TRIP AH-1</strain>
    </source>
</reference>
<name>A0A445MX19_9BACT</name>
<gene>
    <name evidence="1" type="ORF">PITCH_A2030162</name>
</gene>
<organism evidence="1">
    <name type="scientific">uncultured Desulfobacterium sp</name>
    <dbReference type="NCBI Taxonomy" id="201089"/>
    <lineage>
        <taxon>Bacteria</taxon>
        <taxon>Pseudomonadati</taxon>
        <taxon>Thermodesulfobacteriota</taxon>
        <taxon>Desulfobacteria</taxon>
        <taxon>Desulfobacterales</taxon>
        <taxon>Desulfobacteriaceae</taxon>
        <taxon>Desulfobacterium</taxon>
        <taxon>environmental samples</taxon>
    </lineage>
</organism>
<accession>A0A445MX19</accession>